<accession>A0A384JVK4</accession>
<evidence type="ECO:0000256" key="1">
    <source>
        <dbReference type="SAM" id="MobiDB-lite"/>
    </source>
</evidence>
<dbReference type="OrthoDB" id="10546315at2759"/>
<evidence type="ECO:0000313" key="3">
    <source>
        <dbReference type="Proteomes" id="UP000001798"/>
    </source>
</evidence>
<dbReference type="GeneID" id="5428014"/>
<dbReference type="EMBL" id="CP009814">
    <property type="protein sequence ID" value="ATZ54636.1"/>
    <property type="molecule type" value="Genomic_DNA"/>
</dbReference>
<feature type="region of interest" description="Disordered" evidence="1">
    <location>
        <begin position="220"/>
        <end position="247"/>
    </location>
</feature>
<proteinExistence type="predicted"/>
<gene>
    <name evidence="2" type="ORF">BCIN_10g06180</name>
</gene>
<reference evidence="2 3" key="3">
    <citation type="journal article" date="2017" name="Mol. Plant Pathol.">
        <title>A gapless genome sequence of the fungus Botrytis cinerea.</title>
        <authorList>
            <person name="Van Kan J.A."/>
            <person name="Stassen J.H."/>
            <person name="Mosbach A."/>
            <person name="Van Der Lee T.A."/>
            <person name="Faino L."/>
            <person name="Farmer A.D."/>
            <person name="Papasotiriou D.G."/>
            <person name="Zhou S."/>
            <person name="Seidl M.F."/>
            <person name="Cottam E."/>
            <person name="Edel D."/>
            <person name="Hahn M."/>
            <person name="Schwartz D.C."/>
            <person name="Dietrich R.A."/>
            <person name="Widdison S."/>
            <person name="Scalliet G."/>
        </authorList>
    </citation>
    <scope>NUCLEOTIDE SEQUENCE [LARGE SCALE GENOMIC DNA]</scope>
    <source>
        <strain evidence="2 3">B05.10</strain>
    </source>
</reference>
<feature type="compositionally biased region" description="Low complexity" evidence="1">
    <location>
        <begin position="332"/>
        <end position="347"/>
    </location>
</feature>
<organism evidence="2 3">
    <name type="scientific">Botryotinia fuckeliana (strain B05.10)</name>
    <name type="common">Noble rot fungus</name>
    <name type="synonym">Botrytis cinerea</name>
    <dbReference type="NCBI Taxonomy" id="332648"/>
    <lineage>
        <taxon>Eukaryota</taxon>
        <taxon>Fungi</taxon>
        <taxon>Dikarya</taxon>
        <taxon>Ascomycota</taxon>
        <taxon>Pezizomycotina</taxon>
        <taxon>Leotiomycetes</taxon>
        <taxon>Helotiales</taxon>
        <taxon>Sclerotiniaceae</taxon>
        <taxon>Botrytis</taxon>
    </lineage>
</organism>
<reference evidence="2 3" key="2">
    <citation type="journal article" date="2012" name="Eukaryot. Cell">
        <title>Genome update of Botrytis cinerea strains B05.10 and T4.</title>
        <authorList>
            <person name="Staats M."/>
            <person name="van Kan J.A."/>
        </authorList>
    </citation>
    <scope>NUCLEOTIDE SEQUENCE [LARGE SCALE GENOMIC DNA]</scope>
    <source>
        <strain evidence="2 3">B05.10</strain>
    </source>
</reference>
<dbReference type="AlphaFoldDB" id="A0A384JVK4"/>
<name>A0A384JVK4_BOTFB</name>
<dbReference type="RefSeq" id="XP_024551538.1">
    <property type="nucleotide sequence ID" value="XM_024695744.1"/>
</dbReference>
<dbReference type="VEuPathDB" id="FungiDB:Bcin10g06180"/>
<reference evidence="2 3" key="1">
    <citation type="journal article" date="2011" name="PLoS Genet.">
        <title>Genomic analysis of the necrotrophic fungal pathogens Sclerotinia sclerotiorum and Botrytis cinerea.</title>
        <authorList>
            <person name="Amselem J."/>
            <person name="Cuomo C.A."/>
            <person name="van Kan J.A."/>
            <person name="Viaud M."/>
            <person name="Benito E.P."/>
            <person name="Couloux A."/>
            <person name="Coutinho P.M."/>
            <person name="de Vries R.P."/>
            <person name="Dyer P.S."/>
            <person name="Fillinger S."/>
            <person name="Fournier E."/>
            <person name="Gout L."/>
            <person name="Hahn M."/>
            <person name="Kohn L."/>
            <person name="Lapalu N."/>
            <person name="Plummer K.M."/>
            <person name="Pradier J.M."/>
            <person name="Quevillon E."/>
            <person name="Sharon A."/>
            <person name="Simon A."/>
            <person name="ten Have A."/>
            <person name="Tudzynski B."/>
            <person name="Tudzynski P."/>
            <person name="Wincker P."/>
            <person name="Andrew M."/>
            <person name="Anthouard V."/>
            <person name="Beever R.E."/>
            <person name="Beffa R."/>
            <person name="Benoit I."/>
            <person name="Bouzid O."/>
            <person name="Brault B."/>
            <person name="Chen Z."/>
            <person name="Choquer M."/>
            <person name="Collemare J."/>
            <person name="Cotton P."/>
            <person name="Danchin E.G."/>
            <person name="Da Silva C."/>
            <person name="Gautier A."/>
            <person name="Giraud C."/>
            <person name="Giraud T."/>
            <person name="Gonzalez C."/>
            <person name="Grossetete S."/>
            <person name="Guldener U."/>
            <person name="Henrissat B."/>
            <person name="Howlett B.J."/>
            <person name="Kodira C."/>
            <person name="Kretschmer M."/>
            <person name="Lappartient A."/>
            <person name="Leroch M."/>
            <person name="Levis C."/>
            <person name="Mauceli E."/>
            <person name="Neuveglise C."/>
            <person name="Oeser B."/>
            <person name="Pearson M."/>
            <person name="Poulain J."/>
            <person name="Poussereau N."/>
            <person name="Quesneville H."/>
            <person name="Rascle C."/>
            <person name="Schumacher J."/>
            <person name="Segurens B."/>
            <person name="Sexton A."/>
            <person name="Silva E."/>
            <person name="Sirven C."/>
            <person name="Soanes D.M."/>
            <person name="Talbot N.J."/>
            <person name="Templeton M."/>
            <person name="Yandava C."/>
            <person name="Yarden O."/>
            <person name="Zeng Q."/>
            <person name="Rollins J.A."/>
            <person name="Lebrun M.H."/>
            <person name="Dickman M."/>
        </authorList>
    </citation>
    <scope>NUCLEOTIDE SEQUENCE [LARGE SCALE GENOMIC DNA]</scope>
    <source>
        <strain evidence="2 3">B05.10</strain>
    </source>
</reference>
<sequence>MPPNNFFQSRALDEVRKFREEKAKIAYDVIPRYRRLLRIQGSINKEELHEWTEKAQKEISEIEDCLGQKIDLTTSFAESSKNVVRESKLAFEKGQMSEKCNVELDLIKIEANRAKESEIKSILSTLIEISGKELVKSILDSLTDSSGPKTSSQDLPYVIDPAIIKACVNFLGMDGKIKPTVTHVINAMEATHQRIQELKKEVKSKELASTTSNSDMINEMKRKREEQRISSVIQGSPGLRRNISKHPVTSSGKIIQLSSNDIPLCKRLPEKISSMRRLEETVLLPTQIIERQDVSLPGNSKNDVKLPSSSRTRDKKTLTIQVPAYNRKTSPSKEISPSNSSDSSPASQQDIDILLKDLESTRLTNSHLHTETDDLTSKLKNLVVLKDNLEDTSNQLKCHLLYNANYNQQISAADVKIYFQDIQIYDGIKERRLVKFKTLCYGITIADDFLNMSFKPHLPVKEHIFLLFHSMPRNFSFENQSIYAKEQAQYHVLWLSGQLQSIVNVCSDPQTNRFFTFWLENIINFCPLVGIARASLFLIIANLTMRTDNLSEDGLWWVLHNMVILGKMGNPMNDWEVVEYICFFYFISKGPTENPMMKMIANNQPASFSLIQDLRDKAFMDMIGFLSHEPVQKFIRQQSKDSVFISSHKENRIAILRTCVGNKISEPFEYIWTREEKLVTLSMDGFVMTAEENSKDGMILYYKAKGDFSKNWFPYKMETKGDGMEYFSSNHLRCIQEAVELYHIKCGYNFGLSNETRETS</sequence>
<dbReference type="KEGG" id="bfu:BCIN_10g06180"/>
<dbReference type="Proteomes" id="UP000001798">
    <property type="component" value="Chromosome 10"/>
</dbReference>
<feature type="region of interest" description="Disordered" evidence="1">
    <location>
        <begin position="294"/>
        <end position="347"/>
    </location>
</feature>
<keyword evidence="3" id="KW-1185">Reference proteome</keyword>
<evidence type="ECO:0000313" key="2">
    <source>
        <dbReference type="EMBL" id="ATZ54636.1"/>
    </source>
</evidence>
<protein>
    <submittedName>
        <fullName evidence="2">Uncharacterized protein</fullName>
    </submittedName>
</protein>